<evidence type="ECO:0000256" key="1">
    <source>
        <dbReference type="SAM" id="MobiDB-lite"/>
    </source>
</evidence>
<protein>
    <submittedName>
        <fullName evidence="2">Uncharacterized protein</fullName>
    </submittedName>
</protein>
<evidence type="ECO:0000313" key="3">
    <source>
        <dbReference type="Proteomes" id="UP000078543"/>
    </source>
</evidence>
<reference evidence="2 3" key="1">
    <citation type="submission" date="2016-04" db="EMBL/GenBank/DDBJ databases">
        <title>Draft genome sequence of freshwater magnetotactic bacteria Magnetospirillum marisnigri SP-1 and Magnetospirillum moscoviense BB-1.</title>
        <authorList>
            <person name="Koziaeva V."/>
            <person name="Dziuba M.V."/>
            <person name="Ivanov T.M."/>
            <person name="Kuznetsov B."/>
            <person name="Grouzdev D.S."/>
        </authorList>
    </citation>
    <scope>NUCLEOTIDE SEQUENCE [LARGE SCALE GENOMIC DNA]</scope>
    <source>
        <strain evidence="2 3">BB-1</strain>
    </source>
</reference>
<proteinExistence type="predicted"/>
<comment type="caution">
    <text evidence="2">The sequence shown here is derived from an EMBL/GenBank/DDBJ whole genome shotgun (WGS) entry which is preliminary data.</text>
</comment>
<organism evidence="2 3">
    <name type="scientific">Magnetospirillum moscoviense</name>
    <dbReference type="NCBI Taxonomy" id="1437059"/>
    <lineage>
        <taxon>Bacteria</taxon>
        <taxon>Pseudomonadati</taxon>
        <taxon>Pseudomonadota</taxon>
        <taxon>Alphaproteobacteria</taxon>
        <taxon>Rhodospirillales</taxon>
        <taxon>Rhodospirillaceae</taxon>
        <taxon>Magnetospirillum</taxon>
    </lineage>
</organism>
<evidence type="ECO:0000313" key="2">
    <source>
        <dbReference type="EMBL" id="OAN65096.1"/>
    </source>
</evidence>
<gene>
    <name evidence="2" type="ORF">A6A05_18835</name>
</gene>
<dbReference type="STRING" id="1437059.A6A05_18835"/>
<sequence length="71" mass="7949">MTEISDFQLSRIYASGWNAGRKHPFDDNTTVADLAQSLNPHGEEPERARWSQGFSDAANRQISTASGLRKR</sequence>
<feature type="region of interest" description="Disordered" evidence="1">
    <location>
        <begin position="39"/>
        <end position="71"/>
    </location>
</feature>
<dbReference type="RefSeq" id="WP_068496816.1">
    <property type="nucleotide sequence ID" value="NZ_LWQU01000024.1"/>
</dbReference>
<keyword evidence="3" id="KW-1185">Reference proteome</keyword>
<name>A0A178N1U8_9PROT</name>
<dbReference type="EMBL" id="LWQU01000024">
    <property type="protein sequence ID" value="OAN65096.1"/>
    <property type="molecule type" value="Genomic_DNA"/>
</dbReference>
<dbReference type="OrthoDB" id="7360612at2"/>
<feature type="compositionally biased region" description="Polar residues" evidence="1">
    <location>
        <begin position="52"/>
        <end position="71"/>
    </location>
</feature>
<dbReference type="Proteomes" id="UP000078543">
    <property type="component" value="Unassembled WGS sequence"/>
</dbReference>
<accession>A0A178N1U8</accession>
<dbReference type="AlphaFoldDB" id="A0A178N1U8"/>